<dbReference type="EMBL" id="JAPDMQ010001702">
    <property type="protein sequence ID" value="KAK0517676.1"/>
    <property type="molecule type" value="Genomic_DNA"/>
</dbReference>
<protein>
    <submittedName>
        <fullName evidence="1">Uncharacterized protein</fullName>
    </submittedName>
</protein>
<accession>A0AAN6G378</accession>
<name>A0AAN6G378_9BASI</name>
<reference evidence="1" key="1">
    <citation type="journal article" date="2023" name="PhytoFront">
        <title>Draft Genome Resources of Seven Strains of Tilletia horrida, Causal Agent of Kernel Smut of Rice.</title>
        <authorList>
            <person name="Khanal S."/>
            <person name="Antony Babu S."/>
            <person name="Zhou X.G."/>
        </authorList>
    </citation>
    <scope>NUCLEOTIDE SEQUENCE</scope>
    <source>
        <strain evidence="1">TX3</strain>
    </source>
</reference>
<sequence>MLALVRSATRLHKLDLRLGVWALYDTISDVAFYFGPEQLYDPVVGLKELHPISITLGVKNWASNEQHSQDLAIKVENAIGFRRSLGSSDLDSQQTVLDRKKIRLLRIIVPDAELVLEPDFLFDCLDQVTHFELVCRHLDTRVSALELLYLV</sequence>
<feature type="non-terminal residue" evidence="1">
    <location>
        <position position="151"/>
    </location>
</feature>
<dbReference type="AlphaFoldDB" id="A0AAN6G378"/>
<gene>
    <name evidence="1" type="ORF">OC842_008037</name>
</gene>
<dbReference type="Proteomes" id="UP001176521">
    <property type="component" value="Unassembled WGS sequence"/>
</dbReference>
<evidence type="ECO:0000313" key="1">
    <source>
        <dbReference type="EMBL" id="KAK0517676.1"/>
    </source>
</evidence>
<organism evidence="1 2">
    <name type="scientific">Tilletia horrida</name>
    <dbReference type="NCBI Taxonomy" id="155126"/>
    <lineage>
        <taxon>Eukaryota</taxon>
        <taxon>Fungi</taxon>
        <taxon>Dikarya</taxon>
        <taxon>Basidiomycota</taxon>
        <taxon>Ustilaginomycotina</taxon>
        <taxon>Exobasidiomycetes</taxon>
        <taxon>Tilletiales</taxon>
        <taxon>Tilletiaceae</taxon>
        <taxon>Tilletia</taxon>
    </lineage>
</organism>
<keyword evidence="2" id="KW-1185">Reference proteome</keyword>
<evidence type="ECO:0000313" key="2">
    <source>
        <dbReference type="Proteomes" id="UP001176521"/>
    </source>
</evidence>
<comment type="caution">
    <text evidence="1">The sequence shown here is derived from an EMBL/GenBank/DDBJ whole genome shotgun (WGS) entry which is preliminary data.</text>
</comment>
<proteinExistence type="predicted"/>